<proteinExistence type="predicted"/>
<dbReference type="CDD" id="cd16452">
    <property type="entry name" value="SP-RING-like"/>
    <property type="match status" value="1"/>
</dbReference>
<keyword evidence="3" id="KW-0862">Zinc</keyword>
<keyword evidence="1" id="KW-0479">Metal-binding</keyword>
<evidence type="ECO:0000256" key="1">
    <source>
        <dbReference type="ARBA" id="ARBA00022723"/>
    </source>
</evidence>
<dbReference type="EMBL" id="JAVRQU010000017">
    <property type="protein sequence ID" value="KAK5693448.1"/>
    <property type="molecule type" value="Genomic_DNA"/>
</dbReference>
<dbReference type="AlphaFoldDB" id="A0AAN7W430"/>
<evidence type="ECO:0000256" key="2">
    <source>
        <dbReference type="ARBA" id="ARBA00022771"/>
    </source>
</evidence>
<sequence length="304" mass="33573">MPKDQLPSRADFLSSGLAPAGPMPSDFLCPILYDYSDNVVKTTCGHLYDKDAIVSYCSRQSTNRCPMCRQELFSLSHSEAPATTDRDVHRLVAQAMRQSGLWRFGRTEQDDVSGAVVETFGIMATDSGLIRAAANAQHYLGNLDHDLLDEHRTHRALINAAHLAPRIIAMANLIPAWASVNGRPYTPAQQDAWISIVRELPAIVAGHDNGTFDAVATPHLLRTTLDAVVSRATSQDEANAFFAAGLDDVETTPADDLITLLNFLAWCAADYRIEVARRESWRQAAERQHNAQRQRQQGEPCSMM</sequence>
<evidence type="ECO:0000313" key="6">
    <source>
        <dbReference type="Proteomes" id="UP001310594"/>
    </source>
</evidence>
<dbReference type="Proteomes" id="UP001310594">
    <property type="component" value="Unassembled WGS sequence"/>
</dbReference>
<gene>
    <name evidence="5" type="ORF">LTR97_010017</name>
</gene>
<dbReference type="GO" id="GO:0008270">
    <property type="term" value="F:zinc ion binding"/>
    <property type="evidence" value="ECO:0007669"/>
    <property type="project" value="UniProtKB-KW"/>
</dbReference>
<evidence type="ECO:0000259" key="4">
    <source>
        <dbReference type="Pfam" id="PF11789"/>
    </source>
</evidence>
<feature type="domain" description="SP-RING-type" evidence="4">
    <location>
        <begin position="27"/>
        <end position="68"/>
    </location>
</feature>
<dbReference type="SUPFAM" id="SSF57850">
    <property type="entry name" value="RING/U-box"/>
    <property type="match status" value="1"/>
</dbReference>
<dbReference type="InterPro" id="IPR013083">
    <property type="entry name" value="Znf_RING/FYVE/PHD"/>
</dbReference>
<dbReference type="InterPro" id="IPR004181">
    <property type="entry name" value="Znf_MIZ"/>
</dbReference>
<keyword evidence="2" id="KW-0863">Zinc-finger</keyword>
<protein>
    <recommendedName>
        <fullName evidence="4">SP-RING-type domain-containing protein</fullName>
    </recommendedName>
</protein>
<name>A0AAN7W430_9PEZI</name>
<organism evidence="5 6">
    <name type="scientific">Elasticomyces elasticus</name>
    <dbReference type="NCBI Taxonomy" id="574655"/>
    <lineage>
        <taxon>Eukaryota</taxon>
        <taxon>Fungi</taxon>
        <taxon>Dikarya</taxon>
        <taxon>Ascomycota</taxon>
        <taxon>Pezizomycotina</taxon>
        <taxon>Dothideomycetes</taxon>
        <taxon>Dothideomycetidae</taxon>
        <taxon>Mycosphaerellales</taxon>
        <taxon>Teratosphaeriaceae</taxon>
        <taxon>Elasticomyces</taxon>
    </lineage>
</organism>
<evidence type="ECO:0000313" key="5">
    <source>
        <dbReference type="EMBL" id="KAK5693448.1"/>
    </source>
</evidence>
<accession>A0AAN7W430</accession>
<comment type="caution">
    <text evidence="5">The sequence shown here is derived from an EMBL/GenBank/DDBJ whole genome shotgun (WGS) entry which is preliminary data.</text>
</comment>
<evidence type="ECO:0000256" key="3">
    <source>
        <dbReference type="ARBA" id="ARBA00022833"/>
    </source>
</evidence>
<dbReference type="Gene3D" id="3.30.40.10">
    <property type="entry name" value="Zinc/RING finger domain, C3HC4 (zinc finger)"/>
    <property type="match status" value="1"/>
</dbReference>
<reference evidence="5" key="1">
    <citation type="submission" date="2023-08" db="EMBL/GenBank/DDBJ databases">
        <title>Black Yeasts Isolated from many extreme environments.</title>
        <authorList>
            <person name="Coleine C."/>
            <person name="Stajich J.E."/>
            <person name="Selbmann L."/>
        </authorList>
    </citation>
    <scope>NUCLEOTIDE SEQUENCE</scope>
    <source>
        <strain evidence="5">CCFEE 5810</strain>
    </source>
</reference>
<dbReference type="Pfam" id="PF11789">
    <property type="entry name" value="zf-Nse"/>
    <property type="match status" value="1"/>
</dbReference>